<dbReference type="GO" id="GO:0005886">
    <property type="term" value="C:plasma membrane"/>
    <property type="evidence" value="ECO:0007669"/>
    <property type="project" value="UniProtKB-SubCell"/>
</dbReference>
<name>A0A1I3DHH1_9MICO</name>
<keyword evidence="9" id="KW-1185">Reference proteome</keyword>
<comment type="subcellular location">
    <subcellularLocation>
        <location evidence="1">Cell membrane</location>
        <topology evidence="1">Multi-pass membrane protein</topology>
    </subcellularLocation>
</comment>
<reference evidence="8 10" key="2">
    <citation type="submission" date="2019-03" db="EMBL/GenBank/DDBJ databases">
        <title>Genomics of glacier-inhabiting Cryobacterium strains.</title>
        <authorList>
            <person name="Liu Q."/>
            <person name="Xin Y.-H."/>
        </authorList>
    </citation>
    <scope>NUCLEOTIDE SEQUENCE [LARGE SCALE GENOMIC DNA]</scope>
    <source>
        <strain evidence="8 10">Hh34</strain>
    </source>
</reference>
<dbReference type="GO" id="GO:0015171">
    <property type="term" value="F:amino acid transmembrane transporter activity"/>
    <property type="evidence" value="ECO:0007669"/>
    <property type="project" value="TreeGrafter"/>
</dbReference>
<evidence type="ECO:0000256" key="5">
    <source>
        <dbReference type="ARBA" id="ARBA00023136"/>
    </source>
</evidence>
<evidence type="ECO:0000256" key="1">
    <source>
        <dbReference type="ARBA" id="ARBA00004651"/>
    </source>
</evidence>
<comment type="caution">
    <text evidence="8">The sequence shown here is derived from an EMBL/GenBank/DDBJ whole genome shotgun (WGS) entry which is preliminary data.</text>
</comment>
<keyword evidence="5 6" id="KW-0472">Membrane</keyword>
<feature type="transmembrane region" description="Helical" evidence="6">
    <location>
        <begin position="103"/>
        <end position="127"/>
    </location>
</feature>
<feature type="transmembrane region" description="Helical" evidence="6">
    <location>
        <begin position="6"/>
        <end position="31"/>
    </location>
</feature>
<reference evidence="7 9" key="1">
    <citation type="submission" date="2016-10" db="EMBL/GenBank/DDBJ databases">
        <authorList>
            <person name="Varghese N."/>
            <person name="Submissions S."/>
        </authorList>
    </citation>
    <scope>NUCLEOTIDE SEQUENCE [LARGE SCALE GENOMIC DNA]</scope>
    <source>
        <strain evidence="7 9">GMCC 1.11211</strain>
    </source>
</reference>
<proteinExistence type="predicted"/>
<dbReference type="Pfam" id="PF01810">
    <property type="entry name" value="LysE"/>
    <property type="match status" value="1"/>
</dbReference>
<feature type="transmembrane region" description="Helical" evidence="6">
    <location>
        <begin position="43"/>
        <end position="69"/>
    </location>
</feature>
<dbReference type="Proteomes" id="UP000297963">
    <property type="component" value="Unassembled WGS sequence"/>
</dbReference>
<feature type="transmembrane region" description="Helical" evidence="6">
    <location>
        <begin position="152"/>
        <end position="176"/>
    </location>
</feature>
<evidence type="ECO:0000256" key="6">
    <source>
        <dbReference type="SAM" id="Phobius"/>
    </source>
</evidence>
<keyword evidence="3 6" id="KW-0812">Transmembrane</keyword>
<sequence length="208" mass="21835">MNLADTLLPALFGFGTGLALIIAIGAQNAYILRLGIAGKNRTVLAAVLICSLSDAVLIFAGIVGIGVLIQAAPAALVVVQVLGVGFLLSYGVFAAVRAFRPGVLVAAATTQVSTRAAVATTLALTWLNPHVYLDTLIFLGSVANQQGANERWWWGVGAITGSFVWFFALGFGARMLRPLFAKRSSWRVLDGFIAVVMIALGVRMAFGV</sequence>
<dbReference type="AlphaFoldDB" id="A0A1I3DHH1"/>
<dbReference type="EMBL" id="SOFE01000015">
    <property type="protein sequence ID" value="TFB84707.1"/>
    <property type="molecule type" value="Genomic_DNA"/>
</dbReference>
<feature type="transmembrane region" description="Helical" evidence="6">
    <location>
        <begin position="188"/>
        <end position="206"/>
    </location>
</feature>
<dbReference type="EMBL" id="FOPW01000018">
    <property type="protein sequence ID" value="SFH86222.1"/>
    <property type="molecule type" value="Genomic_DNA"/>
</dbReference>
<keyword evidence="2" id="KW-1003">Cell membrane</keyword>
<dbReference type="InterPro" id="IPR001123">
    <property type="entry name" value="LeuE-type"/>
</dbReference>
<dbReference type="RefSeq" id="WP_092452029.1">
    <property type="nucleotide sequence ID" value="NZ_BKAC01000025.1"/>
</dbReference>
<dbReference type="Proteomes" id="UP000199681">
    <property type="component" value="Unassembled WGS sequence"/>
</dbReference>
<dbReference type="STRING" id="995038.SAMN05216274_11836"/>
<accession>A0A1I3DHH1</accession>
<evidence type="ECO:0000313" key="8">
    <source>
        <dbReference type="EMBL" id="TFB84707.1"/>
    </source>
</evidence>
<feature type="transmembrane region" description="Helical" evidence="6">
    <location>
        <begin position="75"/>
        <end position="96"/>
    </location>
</feature>
<evidence type="ECO:0000256" key="4">
    <source>
        <dbReference type="ARBA" id="ARBA00022989"/>
    </source>
</evidence>
<evidence type="ECO:0000313" key="7">
    <source>
        <dbReference type="EMBL" id="SFH86222.1"/>
    </source>
</evidence>
<evidence type="ECO:0000313" key="10">
    <source>
        <dbReference type="Proteomes" id="UP000297963"/>
    </source>
</evidence>
<gene>
    <name evidence="8" type="ORF">E3O11_09315</name>
    <name evidence="7" type="ORF">SAMN05216274_11836</name>
</gene>
<protein>
    <submittedName>
        <fullName evidence="8">Amino acid transporter</fullName>
    </submittedName>
    <submittedName>
        <fullName evidence="7">L-lysine exporter family protein LysE/ArgO</fullName>
    </submittedName>
</protein>
<evidence type="ECO:0000313" key="9">
    <source>
        <dbReference type="Proteomes" id="UP000199681"/>
    </source>
</evidence>
<keyword evidence="4 6" id="KW-1133">Transmembrane helix</keyword>
<evidence type="ECO:0000256" key="3">
    <source>
        <dbReference type="ARBA" id="ARBA00022692"/>
    </source>
</evidence>
<evidence type="ECO:0000256" key="2">
    <source>
        <dbReference type="ARBA" id="ARBA00022475"/>
    </source>
</evidence>
<dbReference type="PANTHER" id="PTHR30086:SF20">
    <property type="entry name" value="ARGININE EXPORTER PROTEIN ARGO-RELATED"/>
    <property type="match status" value="1"/>
</dbReference>
<dbReference type="PANTHER" id="PTHR30086">
    <property type="entry name" value="ARGININE EXPORTER PROTEIN ARGO"/>
    <property type="match status" value="1"/>
</dbReference>
<organism evidence="8 10">
    <name type="scientific">Cryobacterium levicorallinum</name>
    <dbReference type="NCBI Taxonomy" id="995038"/>
    <lineage>
        <taxon>Bacteria</taxon>
        <taxon>Bacillati</taxon>
        <taxon>Actinomycetota</taxon>
        <taxon>Actinomycetes</taxon>
        <taxon>Micrococcales</taxon>
        <taxon>Microbacteriaceae</taxon>
        <taxon>Cryobacterium</taxon>
    </lineage>
</organism>